<dbReference type="EMBL" id="CM018046">
    <property type="protein sequence ID" value="KAA8526425.1"/>
    <property type="molecule type" value="Genomic_DNA"/>
</dbReference>
<dbReference type="Proteomes" id="UP000325577">
    <property type="component" value="Linkage Group LG3"/>
</dbReference>
<feature type="region of interest" description="Disordered" evidence="2">
    <location>
        <begin position="299"/>
        <end position="376"/>
    </location>
</feature>
<dbReference type="PANTHER" id="PTHR36143">
    <property type="entry name" value="OS08G0177500 PROTEIN"/>
    <property type="match status" value="1"/>
</dbReference>
<feature type="coiled-coil region" evidence="1">
    <location>
        <begin position="29"/>
        <end position="89"/>
    </location>
</feature>
<keyword evidence="4" id="KW-1185">Reference proteome</keyword>
<protein>
    <submittedName>
        <fullName evidence="3">Uncharacterized protein</fullName>
    </submittedName>
</protein>
<evidence type="ECO:0000256" key="1">
    <source>
        <dbReference type="SAM" id="Coils"/>
    </source>
</evidence>
<name>A0A5J5A5N3_9ASTE</name>
<feature type="compositionally biased region" description="Low complexity" evidence="2">
    <location>
        <begin position="98"/>
        <end position="110"/>
    </location>
</feature>
<feature type="compositionally biased region" description="Polar residues" evidence="2">
    <location>
        <begin position="189"/>
        <end position="206"/>
    </location>
</feature>
<evidence type="ECO:0000313" key="4">
    <source>
        <dbReference type="Proteomes" id="UP000325577"/>
    </source>
</evidence>
<evidence type="ECO:0000256" key="2">
    <source>
        <dbReference type="SAM" id="MobiDB-lite"/>
    </source>
</evidence>
<accession>A0A5J5A5N3</accession>
<feature type="compositionally biased region" description="Basic and acidic residues" evidence="2">
    <location>
        <begin position="161"/>
        <end position="188"/>
    </location>
</feature>
<feature type="compositionally biased region" description="Basic residues" evidence="2">
    <location>
        <begin position="272"/>
        <end position="282"/>
    </location>
</feature>
<organism evidence="3 4">
    <name type="scientific">Nyssa sinensis</name>
    <dbReference type="NCBI Taxonomy" id="561372"/>
    <lineage>
        <taxon>Eukaryota</taxon>
        <taxon>Viridiplantae</taxon>
        <taxon>Streptophyta</taxon>
        <taxon>Embryophyta</taxon>
        <taxon>Tracheophyta</taxon>
        <taxon>Spermatophyta</taxon>
        <taxon>Magnoliopsida</taxon>
        <taxon>eudicotyledons</taxon>
        <taxon>Gunneridae</taxon>
        <taxon>Pentapetalae</taxon>
        <taxon>asterids</taxon>
        <taxon>Cornales</taxon>
        <taxon>Nyssaceae</taxon>
        <taxon>Nyssa</taxon>
    </lineage>
</organism>
<sequence>MEEMRAKIYSLRTQKMELDSRVLEMQSTISSLKDEQRTIEVALEEKKNEIKLLQEKELEIDSNKENPQVISLTEILKQKEAEIEDLKHRLEYPVKVWSVSSDDPSNPSVNLTATRSIAWKDKSEATGIKEEDGDLHESTAGYGDSENSKRDGDGSGNESTNHPDEESSTRSEDRRENGVEFADRREMTRNQGEAKNITIATETIANNGGEVFKTRDEYSDVKGTDGKEHGISGNEQLEKLNSIGGQDQRLGVNSKGGMKLEIPDNSEIGAGHRARGKHGFASKMRGKRWRILAKNRRYENSRNSENNGDVSMRGRRFSKDALENEMSKRHGEQEKLDERRNQNTGLKMRYESGQENADGVGLQGGEEGKDSRKEVRETVVSTDVKLLEHQNLDRC</sequence>
<feature type="compositionally biased region" description="Basic and acidic residues" evidence="2">
    <location>
        <begin position="118"/>
        <end position="130"/>
    </location>
</feature>
<feature type="compositionally biased region" description="Basic and acidic residues" evidence="2">
    <location>
        <begin position="317"/>
        <end position="341"/>
    </location>
</feature>
<dbReference type="OrthoDB" id="656845at2759"/>
<dbReference type="AlphaFoldDB" id="A0A5J5A5N3"/>
<reference evidence="3 4" key="1">
    <citation type="submission" date="2019-09" db="EMBL/GenBank/DDBJ databases">
        <title>A chromosome-level genome assembly of the Chinese tupelo Nyssa sinensis.</title>
        <authorList>
            <person name="Yang X."/>
            <person name="Kang M."/>
            <person name="Yang Y."/>
            <person name="Xiong H."/>
            <person name="Wang M."/>
            <person name="Zhang Z."/>
            <person name="Wang Z."/>
            <person name="Wu H."/>
            <person name="Ma T."/>
            <person name="Liu J."/>
            <person name="Xi Z."/>
        </authorList>
    </citation>
    <scope>NUCLEOTIDE SEQUENCE [LARGE SCALE GENOMIC DNA]</scope>
    <source>
        <strain evidence="3">J267</strain>
        <tissue evidence="3">Leaf</tissue>
    </source>
</reference>
<feature type="compositionally biased region" description="Basic and acidic residues" evidence="2">
    <location>
        <begin position="366"/>
        <end position="376"/>
    </location>
</feature>
<gene>
    <name evidence="3" type="ORF">F0562_008372</name>
</gene>
<proteinExistence type="predicted"/>
<keyword evidence="1" id="KW-0175">Coiled coil</keyword>
<feature type="region of interest" description="Disordered" evidence="2">
    <location>
        <begin position="97"/>
        <end position="282"/>
    </location>
</feature>
<evidence type="ECO:0000313" key="3">
    <source>
        <dbReference type="EMBL" id="KAA8526425.1"/>
    </source>
</evidence>
<dbReference type="PANTHER" id="PTHR36143:SF4">
    <property type="entry name" value="OS08G0177500 PROTEIN"/>
    <property type="match status" value="1"/>
</dbReference>
<feature type="compositionally biased region" description="Basic and acidic residues" evidence="2">
    <location>
        <begin position="212"/>
        <end position="230"/>
    </location>
</feature>